<reference evidence="2 3" key="1">
    <citation type="submission" date="2016-03" db="EMBL/GenBank/DDBJ databases">
        <title>Genome sequencing of Psychrobacter alimentarius PAMC 27889.</title>
        <authorList>
            <person name="Lee J."/>
            <person name="Kim O.-S."/>
        </authorList>
    </citation>
    <scope>NUCLEOTIDE SEQUENCE [LARGE SCALE GENOMIC DNA]</scope>
    <source>
        <strain evidence="2 3">PAMC 27889</strain>
        <plasmid evidence="2 3">pPAMC27889</plasmid>
    </source>
</reference>
<evidence type="ECO:0000313" key="2">
    <source>
        <dbReference type="EMBL" id="AMT98317.1"/>
    </source>
</evidence>
<keyword evidence="2" id="KW-0614">Plasmid</keyword>
<dbReference type="Proteomes" id="UP000076104">
    <property type="component" value="Plasmid pPAMC27889"/>
</dbReference>
<keyword evidence="3" id="KW-1185">Reference proteome</keyword>
<feature type="region of interest" description="Disordered" evidence="1">
    <location>
        <begin position="116"/>
        <end position="172"/>
    </location>
</feature>
<accession>A0ABM6A1X2</accession>
<feature type="compositionally biased region" description="Polar residues" evidence="1">
    <location>
        <begin position="125"/>
        <end position="145"/>
    </location>
</feature>
<organism evidence="2 3">
    <name type="scientific">Psychrobacter alimentarius</name>
    <dbReference type="NCBI Taxonomy" id="261164"/>
    <lineage>
        <taxon>Bacteria</taxon>
        <taxon>Pseudomonadati</taxon>
        <taxon>Pseudomonadota</taxon>
        <taxon>Gammaproteobacteria</taxon>
        <taxon>Moraxellales</taxon>
        <taxon>Moraxellaceae</taxon>
        <taxon>Psychrobacter</taxon>
    </lineage>
</organism>
<evidence type="ECO:0000256" key="1">
    <source>
        <dbReference type="SAM" id="MobiDB-lite"/>
    </source>
</evidence>
<name>A0ABM6A1X2_9GAMM</name>
<sequence length="172" mass="19401">MSVSNNKAPVSIFDNQDSNELKERQRLEELKRQAKVQQVKLEKRLNKQKILMGAFLGQVLATDGESEQMIREYFAIHFPDFLTRKSDKELFKSMIESLGGDMGLGEEEGPFVANAKENNQEDFDQNTGFESNQPSSSHQTQSDSMANYGEQDSLLDDNSYATGVNNPDLRGQ</sequence>
<evidence type="ECO:0008006" key="4">
    <source>
        <dbReference type="Google" id="ProtNLM"/>
    </source>
</evidence>
<protein>
    <recommendedName>
        <fullName evidence="4">Mobilization protein MobS</fullName>
    </recommendedName>
</protein>
<proteinExistence type="predicted"/>
<gene>
    <name evidence="2" type="ORF">A3K91_2751</name>
</gene>
<geneLocation type="plasmid" evidence="2 3">
    <name>pPAMC27889</name>
</geneLocation>
<dbReference type="EMBL" id="CP014946">
    <property type="protein sequence ID" value="AMT98317.1"/>
    <property type="molecule type" value="Genomic_DNA"/>
</dbReference>
<dbReference type="RefSeq" id="WP_062846052.1">
    <property type="nucleotide sequence ID" value="NZ_CP014946.1"/>
</dbReference>
<dbReference type="GeneID" id="33061236"/>
<evidence type="ECO:0000313" key="3">
    <source>
        <dbReference type="Proteomes" id="UP000076104"/>
    </source>
</evidence>